<reference evidence="12" key="1">
    <citation type="journal article" date="2020" name="Stud. Mycol.">
        <title>101 Dothideomycetes genomes: a test case for predicting lifestyles and emergence of pathogens.</title>
        <authorList>
            <person name="Haridas S."/>
            <person name="Albert R."/>
            <person name="Binder M."/>
            <person name="Bloem J."/>
            <person name="Labutti K."/>
            <person name="Salamov A."/>
            <person name="Andreopoulos B."/>
            <person name="Baker S."/>
            <person name="Barry K."/>
            <person name="Bills G."/>
            <person name="Bluhm B."/>
            <person name="Cannon C."/>
            <person name="Castanera R."/>
            <person name="Culley D."/>
            <person name="Daum C."/>
            <person name="Ezra D."/>
            <person name="Gonzalez J."/>
            <person name="Henrissat B."/>
            <person name="Kuo A."/>
            <person name="Liang C."/>
            <person name="Lipzen A."/>
            <person name="Lutzoni F."/>
            <person name="Magnuson J."/>
            <person name="Mondo S."/>
            <person name="Nolan M."/>
            <person name="Ohm R."/>
            <person name="Pangilinan J."/>
            <person name="Park H.-J."/>
            <person name="Ramirez L."/>
            <person name="Alfaro M."/>
            <person name="Sun H."/>
            <person name="Tritt A."/>
            <person name="Yoshinaga Y."/>
            <person name="Zwiers L.-H."/>
            <person name="Turgeon B."/>
            <person name="Goodwin S."/>
            <person name="Spatafora J."/>
            <person name="Crous P."/>
            <person name="Grigoriev I."/>
        </authorList>
    </citation>
    <scope>NUCLEOTIDE SEQUENCE</scope>
    <source>
        <strain evidence="12">CBS 113818</strain>
    </source>
</reference>
<evidence type="ECO:0000313" key="13">
    <source>
        <dbReference type="Proteomes" id="UP000799424"/>
    </source>
</evidence>
<feature type="compositionally biased region" description="Polar residues" evidence="10">
    <location>
        <begin position="596"/>
        <end position="605"/>
    </location>
</feature>
<dbReference type="GO" id="GO:0044614">
    <property type="term" value="C:nuclear pore cytoplasmic filaments"/>
    <property type="evidence" value="ECO:0007669"/>
    <property type="project" value="TreeGrafter"/>
</dbReference>
<feature type="compositionally biased region" description="Polar residues" evidence="10">
    <location>
        <begin position="1068"/>
        <end position="1096"/>
    </location>
</feature>
<dbReference type="Gene3D" id="1.10.10.2360">
    <property type="match status" value="1"/>
</dbReference>
<feature type="region of interest" description="Disordered" evidence="10">
    <location>
        <begin position="453"/>
        <end position="644"/>
    </location>
</feature>
<dbReference type="GO" id="GO:0008139">
    <property type="term" value="F:nuclear localization sequence binding"/>
    <property type="evidence" value="ECO:0007669"/>
    <property type="project" value="TreeGrafter"/>
</dbReference>
<feature type="compositionally biased region" description="Low complexity" evidence="10">
    <location>
        <begin position="609"/>
        <end position="641"/>
    </location>
</feature>
<feature type="domain" description="Peptidase S59" evidence="11">
    <location>
        <begin position="902"/>
        <end position="1040"/>
    </location>
</feature>
<dbReference type="GO" id="GO:0017056">
    <property type="term" value="F:structural constituent of nuclear pore"/>
    <property type="evidence" value="ECO:0007669"/>
    <property type="project" value="InterPro"/>
</dbReference>
<feature type="compositionally biased region" description="Polar residues" evidence="10">
    <location>
        <begin position="821"/>
        <end position="836"/>
    </location>
</feature>
<evidence type="ECO:0000313" key="12">
    <source>
        <dbReference type="EMBL" id="KAF2830909.1"/>
    </source>
</evidence>
<feature type="region of interest" description="Disordered" evidence="10">
    <location>
        <begin position="378"/>
        <end position="399"/>
    </location>
</feature>
<feature type="region of interest" description="Disordered" evidence="10">
    <location>
        <begin position="1885"/>
        <end position="1906"/>
    </location>
</feature>
<feature type="compositionally biased region" description="Low complexity" evidence="10">
    <location>
        <begin position="484"/>
        <end position="504"/>
    </location>
</feature>
<dbReference type="Pfam" id="PF13634">
    <property type="entry name" value="Nucleoporin_FG"/>
    <property type="match status" value="3"/>
</dbReference>
<accession>A0A6A7ADY6</accession>
<comment type="similarity">
    <text evidence="2">Belongs to the nucleoporin GLFG family.</text>
</comment>
<feature type="compositionally biased region" description="Basic and acidic residues" evidence="10">
    <location>
        <begin position="1246"/>
        <end position="1255"/>
    </location>
</feature>
<evidence type="ECO:0000256" key="8">
    <source>
        <dbReference type="ARBA" id="ARBA00023132"/>
    </source>
</evidence>
<feature type="compositionally biased region" description="Low complexity" evidence="10">
    <location>
        <begin position="566"/>
        <end position="575"/>
    </location>
</feature>
<dbReference type="GO" id="GO:0051028">
    <property type="term" value="P:mRNA transport"/>
    <property type="evidence" value="ECO:0007669"/>
    <property type="project" value="UniProtKB-KW"/>
</dbReference>
<evidence type="ECO:0000256" key="9">
    <source>
        <dbReference type="ARBA" id="ARBA00023242"/>
    </source>
</evidence>
<keyword evidence="8" id="KW-0906">Nuclear pore complex</keyword>
<dbReference type="GO" id="GO:0006606">
    <property type="term" value="P:protein import into nucleus"/>
    <property type="evidence" value="ECO:0007669"/>
    <property type="project" value="TreeGrafter"/>
</dbReference>
<dbReference type="Proteomes" id="UP000799424">
    <property type="component" value="Unassembled WGS sequence"/>
</dbReference>
<dbReference type="FunFam" id="1.25.40.690:FF:000003">
    <property type="entry name" value="Nucleoporin SONB, putative"/>
    <property type="match status" value="1"/>
</dbReference>
<feature type="compositionally biased region" description="Polar residues" evidence="10">
    <location>
        <begin position="885"/>
        <end position="896"/>
    </location>
</feature>
<feature type="region of interest" description="Disordered" evidence="10">
    <location>
        <begin position="667"/>
        <end position="715"/>
    </location>
</feature>
<feature type="compositionally biased region" description="Low complexity" evidence="10">
    <location>
        <begin position="58"/>
        <end position="71"/>
    </location>
</feature>
<dbReference type="InterPro" id="IPR037665">
    <property type="entry name" value="Nucleoporin_S59-like"/>
</dbReference>
<dbReference type="InterPro" id="IPR025574">
    <property type="entry name" value="Nucleoporin_FG_rpt"/>
</dbReference>
<evidence type="ECO:0000256" key="3">
    <source>
        <dbReference type="ARBA" id="ARBA00022448"/>
    </source>
</evidence>
<evidence type="ECO:0000256" key="7">
    <source>
        <dbReference type="ARBA" id="ARBA00023010"/>
    </source>
</evidence>
<dbReference type="PROSITE" id="PS51434">
    <property type="entry name" value="NUP_C"/>
    <property type="match status" value="1"/>
</dbReference>
<feature type="region of interest" description="Disordered" evidence="10">
    <location>
        <begin position="58"/>
        <end position="77"/>
    </location>
</feature>
<feature type="region of interest" description="Disordered" evidence="10">
    <location>
        <begin position="1046"/>
        <end position="1189"/>
    </location>
</feature>
<proteinExistence type="inferred from homology"/>
<feature type="compositionally biased region" description="Acidic residues" evidence="10">
    <location>
        <begin position="1046"/>
        <end position="1058"/>
    </location>
</feature>
<evidence type="ECO:0000256" key="5">
    <source>
        <dbReference type="ARBA" id="ARBA00022816"/>
    </source>
</evidence>
<feature type="region of interest" description="Disordered" evidence="10">
    <location>
        <begin position="814"/>
        <end position="909"/>
    </location>
</feature>
<feature type="compositionally biased region" description="Polar residues" evidence="10">
    <location>
        <begin position="694"/>
        <end position="713"/>
    </location>
</feature>
<dbReference type="InterPro" id="IPR036903">
    <property type="entry name" value="Nup98_auto-Pept-S59_dom_sf"/>
</dbReference>
<dbReference type="GO" id="GO:0006405">
    <property type="term" value="P:RNA export from nucleus"/>
    <property type="evidence" value="ECO:0007669"/>
    <property type="project" value="TreeGrafter"/>
</dbReference>
<sequence>MSFGGAFGGFGSNNNNNQSSGFGGFGANNNNTNTGGFGSNANTGTSIFGSNTGNTTGSTMFGSNTGNTSSPFGGGGGFGSNTGNTAFGSKPFGSSTTGGGLFGGSSTGTGFGGFGSNNNNNNNASTTPAFGASNNTAGSLFGGAKTGFGASTGTGGGGLFGGNTGGGFGTTAANTNTNTGGFGATGGGFASNQNQPNNGTASTPFSAFSEKDGATGNATSQYQTITFISPYQNYSLEELRVADYNQGRRYGNQNGQAGAFGQSTGFGGFGSNNNATASTSAFGSNTNTGGGLFGGGANTTSTSAFGQNTGSAFGSTNNTASGGLFGQPKPATSGLFGASTSTPAAGTTGGLFGGGAANTGTTGGFGAGAGFGSSTTTGGGLFGNNQNQQKPAGGLFGSTPAASTGFGGASNTGNAFGQSNTGGGLFGQNNNAASTTPAFGASNTGASNTGGGLFGNTGGFGQNNQNAQAQPATGGLFGGGGFGQQNQQNQQKPGLFGASSTANTTGGGLFGQQNNTTQQSGGLFGGSTNNNTASGGLFGQKPATTGGLFGGSTNNAGAASGGLFGNPGAQNNQQNSGGGLFGNQNNQQKPSGGLFGSSQQNTQGGNLFGSMGQNNNQQSNLGGSMFSSQNNQQQNQQANNSLFGASGSSLLNTSMSTNPYGNDALFAGLATPTQSPGPLATPLSSSQKTKKNAVLSQSKLNPSQSLRLTTPQNKRGGYGFSYSTYGTPSSVSSQGTPGFSGSLFAGGSSLSRSLGKSLSTSNLRGSFAPETSILAPGAFSVTSRGYGSGSLKKLNVNKSLNTRIPLFDDQPQKRVSFASGDGQTQNGATNGATNGETALVVRPDEEDTPRRAANGDAGNETPRPQMEQINGGSQLARVSEDSVLTPRSSSSVNIQPGQEPKPGNYWSEPSLDQLKKMSKQELRNVANFIVGRHNVGQINFHMSQPVDLSNVNLDKLYGDIVVLNPRNATVYGPDCTCLPKPARGTALNHPSQITLGNSWPRNRAGKKDVKHLERLKRVAGTTFLKYNQTSGEWTFTVPHFSSYGLDYDDYSDDEDEGSSELSPVPDTPAQSQLRSSQMSSTPQEGSFASPTQSSPDDTFDFKNKKSMQGRAVVPGGFGDEVAYQEDQEMDDTHSESFLGQRSVGSLDGHHDDDYSDEGESGLGRDQDMADSVSSPVHTTEHATAKDLDLLRGSLKPKSILKASQLLRPGLGTPSKSHQAIFDDDWANQLQRTISPKKQDRQALRESQGHALREQDGAGTVKNLSHSTNGRNLTTAMDLMASLFGETEKQKLPKRMGHGIELPYSKRPKTAEDLNQLSDSDKDFHSCSKPHFSETGVLIYGNKGSATLEGGVYPSVQEPLIGATKDIRFTKLPSFEDSTSETLSAQKYHTKVFMTNGVPFARLEVEPATLEFSDLAKAVTINTPAGAHEQHAWQLLSLLFDDVIRPQDGIDPENIKRHQKEQLSEFWKLLVWDDAQKHVQEATSAEEKALAHLSCNNVPEACQALLEGMDLRLATMVAQIGGDATMRRNLENQIEEWRRLDMLSEMEDGYRAIYEVLSGNCARSEGKNVSSRENKASTFGICSRFGFDWRRAFGLRLWYGITNDEPIEMAVAQFADAIKFGVEEVKPVPWFVEVGQDMGWNDPDAENREDLLWGILKLYSSSKLDLPANIEDVLAPENVSGNPMNARLSFQLFQIFKSRQEDEQESDERMVHMPTNRGAVDETHRSSFMSSTASRFDKDAQAEDPLVELGDKITLTYAASLHTPELWTTAIWAYTHLSSPSMREHYIKALLNQFSSTYALEEEDTTYCYLVQKIHVPQTWLHAAAALQAKTDGDSLRQAVHLIKAEELEEAHEVLCRKVGPEAIISRDYDPLRELMGDFLPDSNQSPTLRASASSAARNSHNHRKEPVRGWAQGGRIYFDYIELLDLTGQRSTFRIDEDLNARIHELLVRLQRTLETAARDRLESCGLEERVALMEIAGTVAAQGAKMQTKDHSSLLRLPLTEDLRLKHACALSTEYYRTIMANGR</sequence>
<dbReference type="SUPFAM" id="SSF82215">
    <property type="entry name" value="C-terminal autoproteolytic domain of nucleoporin nup98"/>
    <property type="match status" value="1"/>
</dbReference>
<keyword evidence="13" id="KW-1185">Reference proteome</keyword>
<feature type="compositionally biased region" description="Low complexity" evidence="10">
    <location>
        <begin position="526"/>
        <end position="535"/>
    </location>
</feature>
<feature type="compositionally biased region" description="Basic and acidic residues" evidence="10">
    <location>
        <begin position="1178"/>
        <end position="1189"/>
    </location>
</feature>
<name>A0A6A7ADY6_9PLEO</name>
<feature type="region of interest" description="Disordered" evidence="10">
    <location>
        <begin position="319"/>
        <end position="340"/>
    </location>
</feature>
<dbReference type="PANTHER" id="PTHR23198:SF6">
    <property type="entry name" value="NUCLEAR PORE COMPLEX PROTEIN NUP98-NUP96"/>
    <property type="match status" value="1"/>
</dbReference>
<dbReference type="Gene3D" id="1.25.40.690">
    <property type="match status" value="1"/>
</dbReference>
<feature type="region of interest" description="Disordered" evidence="10">
    <location>
        <begin position="1246"/>
        <end position="1269"/>
    </location>
</feature>
<evidence type="ECO:0000256" key="2">
    <source>
        <dbReference type="ARBA" id="ARBA00008926"/>
    </source>
</evidence>
<dbReference type="EMBL" id="MU006219">
    <property type="protein sequence ID" value="KAF2830909.1"/>
    <property type="molecule type" value="Genomic_DNA"/>
</dbReference>
<feature type="compositionally biased region" description="Low complexity" evidence="10">
    <location>
        <begin position="1889"/>
        <end position="1898"/>
    </location>
</feature>
<evidence type="ECO:0000256" key="4">
    <source>
        <dbReference type="ARBA" id="ARBA00022813"/>
    </source>
</evidence>
<dbReference type="OrthoDB" id="3797628at2759"/>
<dbReference type="GO" id="GO:0034398">
    <property type="term" value="P:telomere tethering at nuclear periphery"/>
    <property type="evidence" value="ECO:0007669"/>
    <property type="project" value="TreeGrafter"/>
</dbReference>
<keyword evidence="9" id="KW-0539">Nucleus</keyword>
<dbReference type="Gene3D" id="3.30.1610.10">
    <property type="entry name" value="Peptidase S59, nucleoporin"/>
    <property type="match status" value="1"/>
</dbReference>
<keyword evidence="6" id="KW-0653">Protein transport</keyword>
<keyword evidence="4" id="KW-0068">Autocatalytic cleavage</keyword>
<evidence type="ECO:0000256" key="1">
    <source>
        <dbReference type="ARBA" id="ARBA00004567"/>
    </source>
</evidence>
<evidence type="ECO:0000259" key="11">
    <source>
        <dbReference type="PROSITE" id="PS51434"/>
    </source>
</evidence>
<dbReference type="InterPro" id="IPR007230">
    <property type="entry name" value="Nup98_auto-Pept-S59_dom"/>
</dbReference>
<keyword evidence="3" id="KW-0813">Transport</keyword>
<comment type="subcellular location">
    <subcellularLocation>
        <location evidence="1">Nucleus</location>
        <location evidence="1">Nuclear pore complex</location>
    </subcellularLocation>
</comment>
<dbReference type="GO" id="GO:0003723">
    <property type="term" value="F:RNA binding"/>
    <property type="evidence" value="ECO:0007669"/>
    <property type="project" value="TreeGrafter"/>
</dbReference>
<dbReference type="PANTHER" id="PTHR23198">
    <property type="entry name" value="NUCLEOPORIN"/>
    <property type="match status" value="1"/>
</dbReference>
<dbReference type="InterPro" id="IPR021967">
    <property type="entry name" value="Nup98_C"/>
</dbReference>
<feature type="compositionally biased region" description="Low complexity" evidence="10">
    <location>
        <begin position="462"/>
        <end position="474"/>
    </location>
</feature>
<organism evidence="12 13">
    <name type="scientific">Ophiobolus disseminans</name>
    <dbReference type="NCBI Taxonomy" id="1469910"/>
    <lineage>
        <taxon>Eukaryota</taxon>
        <taxon>Fungi</taxon>
        <taxon>Dikarya</taxon>
        <taxon>Ascomycota</taxon>
        <taxon>Pezizomycotina</taxon>
        <taxon>Dothideomycetes</taxon>
        <taxon>Pleosporomycetidae</taxon>
        <taxon>Pleosporales</taxon>
        <taxon>Pleosporineae</taxon>
        <taxon>Phaeosphaeriaceae</taxon>
        <taxon>Ophiobolus</taxon>
    </lineage>
</organism>
<keyword evidence="7" id="KW-0811">Translocation</keyword>
<gene>
    <name evidence="12" type="ORF">CC86DRAFT_379124</name>
</gene>
<dbReference type="GO" id="GO:0000973">
    <property type="term" value="P:post-transcriptional tethering of RNA polymerase II gene DNA at nuclear periphery"/>
    <property type="evidence" value="ECO:0007669"/>
    <property type="project" value="TreeGrafter"/>
</dbReference>
<evidence type="ECO:0000256" key="10">
    <source>
        <dbReference type="SAM" id="MobiDB-lite"/>
    </source>
</evidence>
<protein>
    <recommendedName>
        <fullName evidence="11">Peptidase S59 domain-containing protein</fullName>
    </recommendedName>
</protein>
<dbReference type="FunFam" id="1.10.10.2360:FF:000001">
    <property type="entry name" value="Nuclear pore complex protein Nup98-Nup96"/>
    <property type="match status" value="1"/>
</dbReference>
<keyword evidence="5" id="KW-0509">mRNA transport</keyword>
<feature type="compositionally biased region" description="Polar residues" evidence="10">
    <location>
        <begin position="671"/>
        <end position="687"/>
    </location>
</feature>
<evidence type="ECO:0000256" key="6">
    <source>
        <dbReference type="ARBA" id="ARBA00022927"/>
    </source>
</evidence>
<dbReference type="Pfam" id="PF12110">
    <property type="entry name" value="Nup96"/>
    <property type="match status" value="1"/>
</dbReference>
<dbReference type="Pfam" id="PF04096">
    <property type="entry name" value="Nucleoporin2"/>
    <property type="match status" value="1"/>
</dbReference>